<reference evidence="1 2" key="1">
    <citation type="submission" date="2019-08" db="EMBL/GenBank/DDBJ databases">
        <title>Bradymonadales sp. TMQ2.</title>
        <authorList>
            <person name="Liang Q."/>
        </authorList>
    </citation>
    <scope>NUCLEOTIDE SEQUENCE [LARGE SCALE GENOMIC DNA]</scope>
    <source>
        <strain evidence="1 2">TMQ2</strain>
    </source>
</reference>
<dbReference type="InterPro" id="IPR008972">
    <property type="entry name" value="Cupredoxin"/>
</dbReference>
<dbReference type="Proteomes" id="UP000321046">
    <property type="component" value="Unassembled WGS sequence"/>
</dbReference>
<dbReference type="AlphaFoldDB" id="A0A5C6X0D5"/>
<protein>
    <recommendedName>
        <fullName evidence="3">Plastocyanin-like domain-containing protein</fullName>
    </recommendedName>
</protein>
<dbReference type="RefSeq" id="WP_146974899.1">
    <property type="nucleotide sequence ID" value="NZ_VOSL01000054.1"/>
</dbReference>
<dbReference type="SUPFAM" id="SSF49503">
    <property type="entry name" value="Cupredoxins"/>
    <property type="match status" value="2"/>
</dbReference>
<comment type="caution">
    <text evidence="1">The sequence shown here is derived from an EMBL/GenBank/DDBJ whole genome shotgun (WGS) entry which is preliminary data.</text>
</comment>
<sequence>MNGQPRRKGAPFANPCPADAPVRRYRMAAIETEIVANRAGWRDPQGRIYVLVEDVEATRSGEREIEPLVIRANSGDCLEVELTNLMPAHLDEDDFQMFTPSDMVGLHMHQVKFDMGSDGGMNGFNYENGSHSPEEVMMMVEAINAAGGAFEAGDGLGETGSRVELTLTPHSRLGVMGAQTMQQVYWVDPVLDDEGYDRTVGTVFFHDHMSAASWQQHGLYGMLVAEPAGSRWRDPQTGEMYGTRADGGPTSYRADILTANGGDSYREFALALADFAPLYDGDRPVNPPIQKEEDLPWAIGHEDEPRPEAISASDPGTMLINYRQEPLPLRVGQPGPGGWQQKGGEAGEMAQAFSSVIHGDPSTPLLRAYGGDRVMLRLIGAAHEEQHVFGVFGQKWLREPDHPDSGYVAAQQIGLSENFTADLGEVATSYEEVTDYLYGSLPTDDLWSGMWGLLRVYRDAQPDLLPLPNRSTREVQGWRGRRPPVCPPGAPKRRYTVHAILAQGNLPDDRLTYNAAFDLYDPDAILFVKDEHLEDLRAGRRAPEPRCCERQPGSASRCS</sequence>
<organism evidence="1 2">
    <name type="scientific">Lujinxingia vulgaris</name>
    <dbReference type="NCBI Taxonomy" id="2600176"/>
    <lineage>
        <taxon>Bacteria</taxon>
        <taxon>Deltaproteobacteria</taxon>
        <taxon>Bradymonadales</taxon>
        <taxon>Lujinxingiaceae</taxon>
        <taxon>Lujinxingia</taxon>
    </lineage>
</organism>
<gene>
    <name evidence="1" type="ORF">FRC96_12900</name>
</gene>
<proteinExistence type="predicted"/>
<evidence type="ECO:0008006" key="3">
    <source>
        <dbReference type="Google" id="ProtNLM"/>
    </source>
</evidence>
<name>A0A5C6X0D5_9DELT</name>
<accession>A0A5C6X0D5</accession>
<dbReference type="Gene3D" id="2.60.40.420">
    <property type="entry name" value="Cupredoxins - blue copper proteins"/>
    <property type="match status" value="1"/>
</dbReference>
<evidence type="ECO:0000313" key="1">
    <source>
        <dbReference type="EMBL" id="TXD34517.1"/>
    </source>
</evidence>
<evidence type="ECO:0000313" key="2">
    <source>
        <dbReference type="Proteomes" id="UP000321046"/>
    </source>
</evidence>
<dbReference type="OrthoDB" id="345021at2"/>
<dbReference type="EMBL" id="VOSL01000054">
    <property type="protein sequence ID" value="TXD34517.1"/>
    <property type="molecule type" value="Genomic_DNA"/>
</dbReference>